<dbReference type="Gene3D" id="2.60.40.1730">
    <property type="entry name" value="tricorn interacting facor f3 domain"/>
    <property type="match status" value="1"/>
</dbReference>
<keyword evidence="6" id="KW-0963">Cytoplasm</keyword>
<dbReference type="GO" id="GO:0016285">
    <property type="term" value="F:alanyl aminopeptidase activity"/>
    <property type="evidence" value="ECO:0007669"/>
    <property type="project" value="UniProtKB-EC"/>
</dbReference>
<dbReference type="Proteomes" id="UP000573599">
    <property type="component" value="Unassembled WGS sequence"/>
</dbReference>
<evidence type="ECO:0000256" key="6">
    <source>
        <dbReference type="ARBA" id="ARBA00022490"/>
    </source>
</evidence>
<comment type="catalytic activity">
    <reaction evidence="1">
        <text>Release of an N-terminal amino acid, Xaa-|-Yaa- from a peptide, amide or arylamide. Xaa is preferably Ala, but may be most amino acids including Pro (slow action). When a terminal hydrophobic residue is followed by a prolyl residue, the two may be released as an intact Xaa-Pro dipeptide.</text>
        <dbReference type="EC" id="3.4.11.2"/>
    </reaction>
</comment>
<evidence type="ECO:0000256" key="14">
    <source>
        <dbReference type="PIRSR" id="PIRSR634015-1"/>
    </source>
</evidence>
<dbReference type="EC" id="3.4.11.2" evidence="4"/>
<dbReference type="InterPro" id="IPR042097">
    <property type="entry name" value="Aminopeptidase_N-like_N_sf"/>
</dbReference>
<comment type="similarity">
    <text evidence="3">Belongs to the peptidase M1 family.</text>
</comment>
<protein>
    <recommendedName>
        <fullName evidence="5">Aminopeptidase N</fullName>
        <ecNumber evidence="4">3.4.11.2</ecNumber>
    </recommendedName>
    <alternativeName>
        <fullName evidence="12">Alanine aminopeptidase</fullName>
    </alternativeName>
    <alternativeName>
        <fullName evidence="13">Lysyl aminopeptidase</fullName>
    </alternativeName>
</protein>
<dbReference type="InterPro" id="IPR045357">
    <property type="entry name" value="Aminopeptidase_N-like_N"/>
</dbReference>
<dbReference type="GO" id="GO:0006508">
    <property type="term" value="P:proteolysis"/>
    <property type="evidence" value="ECO:0007669"/>
    <property type="project" value="UniProtKB-KW"/>
</dbReference>
<dbReference type="EMBL" id="JACCAB010000001">
    <property type="protein sequence ID" value="NYG07291.1"/>
    <property type="molecule type" value="Genomic_DNA"/>
</dbReference>
<reference evidence="18 19" key="1">
    <citation type="submission" date="2020-07" db="EMBL/GenBank/DDBJ databases">
        <title>Sequencing the genomes of 1000 actinobacteria strains.</title>
        <authorList>
            <person name="Klenk H.-P."/>
        </authorList>
    </citation>
    <scope>NUCLEOTIDE SEQUENCE [LARGE SCALE GENOMIC DNA]</scope>
    <source>
        <strain evidence="18 19">DSM 23987</strain>
    </source>
</reference>
<evidence type="ECO:0000256" key="11">
    <source>
        <dbReference type="ARBA" id="ARBA00023049"/>
    </source>
</evidence>
<feature type="active site" description="Proton donor" evidence="14">
    <location>
        <position position="363"/>
    </location>
</feature>
<evidence type="ECO:0000256" key="10">
    <source>
        <dbReference type="ARBA" id="ARBA00022833"/>
    </source>
</evidence>
<dbReference type="GO" id="GO:0008237">
    <property type="term" value="F:metallopeptidase activity"/>
    <property type="evidence" value="ECO:0007669"/>
    <property type="project" value="UniProtKB-KW"/>
</dbReference>
<dbReference type="PANTHER" id="PTHR45726:SF3">
    <property type="entry name" value="LEUKOTRIENE A-4 HYDROLASE"/>
    <property type="match status" value="1"/>
</dbReference>
<dbReference type="RefSeq" id="WP_179421656.1">
    <property type="nucleotide sequence ID" value="NZ_JACCAB010000001.1"/>
</dbReference>
<dbReference type="PRINTS" id="PR00756">
    <property type="entry name" value="ALADIPTASE"/>
</dbReference>
<dbReference type="CDD" id="cd09603">
    <property type="entry name" value="M1_APN_like"/>
    <property type="match status" value="1"/>
</dbReference>
<dbReference type="PANTHER" id="PTHR45726">
    <property type="entry name" value="LEUKOTRIENE A-4 HYDROLASE"/>
    <property type="match status" value="1"/>
</dbReference>
<evidence type="ECO:0000256" key="1">
    <source>
        <dbReference type="ARBA" id="ARBA00000098"/>
    </source>
</evidence>
<evidence type="ECO:0000256" key="3">
    <source>
        <dbReference type="ARBA" id="ARBA00010136"/>
    </source>
</evidence>
<feature type="domain" description="Aminopeptidase N-like N-terminal" evidence="17">
    <location>
        <begin position="20"/>
        <end position="191"/>
    </location>
</feature>
<name>A0A852WI81_9MICO</name>
<evidence type="ECO:0000256" key="4">
    <source>
        <dbReference type="ARBA" id="ARBA00012564"/>
    </source>
</evidence>
<evidence type="ECO:0000256" key="15">
    <source>
        <dbReference type="PIRSR" id="PIRSR634015-3"/>
    </source>
</evidence>
<evidence type="ECO:0000256" key="13">
    <source>
        <dbReference type="ARBA" id="ARBA00031533"/>
    </source>
</evidence>
<evidence type="ECO:0000256" key="8">
    <source>
        <dbReference type="ARBA" id="ARBA00022723"/>
    </source>
</evidence>
<dbReference type="GO" id="GO:0008270">
    <property type="term" value="F:zinc ion binding"/>
    <property type="evidence" value="ECO:0007669"/>
    <property type="project" value="InterPro"/>
</dbReference>
<dbReference type="GO" id="GO:0005737">
    <property type="term" value="C:cytoplasm"/>
    <property type="evidence" value="ECO:0007669"/>
    <property type="project" value="UniProtKB-SubCell"/>
</dbReference>
<dbReference type="Gene3D" id="1.10.390.10">
    <property type="entry name" value="Neutral Protease Domain 2"/>
    <property type="match status" value="1"/>
</dbReference>
<feature type="binding site" evidence="15">
    <location>
        <position position="291"/>
    </location>
    <ligand>
        <name>Zn(2+)</name>
        <dbReference type="ChEBI" id="CHEBI:29105"/>
        <note>catalytic</note>
    </ligand>
</feature>
<keyword evidence="18" id="KW-0031">Aminopeptidase</keyword>
<evidence type="ECO:0000256" key="7">
    <source>
        <dbReference type="ARBA" id="ARBA00022670"/>
    </source>
</evidence>
<comment type="subcellular location">
    <subcellularLocation>
        <location evidence="2">Cytoplasm</location>
    </subcellularLocation>
</comment>
<sequence>MISDGDPYLAGHGDDTFDVEHYDLGLDYKVASNHLAGRATLRCRALHEAERFALDLHGLRVSKVTIDGVAPRKYRHSAGKLLLQPHSRLVPGAGFTVTVTYSGHPTTVPGPHGGAGWEELTDGAIVAGQPDGAPSWFPCNDRPSNKATYRFDVAAPAGYRVIANGALTDRRPMSSRVLWSYEQREPMSTYLATLQVGRYRSTALPGSPVPMTAEAPARLTDEVLAALSRQPEMMRTFVDLFGPYPFGAYTVVVTDDDLEIPVESQTLSTFGRNHMRTDWAGQRLIAHELAHQWFGNSLTTARWQDIWLHEGFACYSEWLWSEASGGRAAGRHASEHWRRLESSPQDLVLADPSRPLMFDDRVYKRGALLLHALRVTIGDTRFFTLLRQWVAAHRHGSVTTAQFIERFTEGAGPDRDEVSSLFRAWLLEPQLPPLPRSSR</sequence>
<evidence type="ECO:0000259" key="16">
    <source>
        <dbReference type="Pfam" id="PF01433"/>
    </source>
</evidence>
<keyword evidence="8 15" id="KW-0479">Metal-binding</keyword>
<evidence type="ECO:0000256" key="9">
    <source>
        <dbReference type="ARBA" id="ARBA00022801"/>
    </source>
</evidence>
<keyword evidence="9" id="KW-0378">Hydrolase</keyword>
<evidence type="ECO:0000256" key="12">
    <source>
        <dbReference type="ARBA" id="ARBA00029811"/>
    </source>
</evidence>
<organism evidence="18 19">
    <name type="scientific">Pedococcus badiiscoriae</name>
    <dbReference type="NCBI Taxonomy" id="642776"/>
    <lineage>
        <taxon>Bacteria</taxon>
        <taxon>Bacillati</taxon>
        <taxon>Actinomycetota</taxon>
        <taxon>Actinomycetes</taxon>
        <taxon>Micrococcales</taxon>
        <taxon>Intrasporangiaceae</taxon>
        <taxon>Pedococcus</taxon>
    </lineage>
</organism>
<dbReference type="InterPro" id="IPR027268">
    <property type="entry name" value="Peptidase_M4/M1_CTD_sf"/>
</dbReference>
<keyword evidence="11" id="KW-0482">Metalloprotease</keyword>
<feature type="binding site" evidence="15">
    <location>
        <position position="287"/>
    </location>
    <ligand>
        <name>Zn(2+)</name>
        <dbReference type="ChEBI" id="CHEBI:29105"/>
        <note>catalytic</note>
    </ligand>
</feature>
<keyword evidence="19" id="KW-1185">Reference proteome</keyword>
<dbReference type="Pfam" id="PF01433">
    <property type="entry name" value="Peptidase_M1"/>
    <property type="match status" value="1"/>
</dbReference>
<accession>A0A852WI81</accession>
<dbReference type="Pfam" id="PF17900">
    <property type="entry name" value="Peptidase_M1_N"/>
    <property type="match status" value="1"/>
</dbReference>
<proteinExistence type="inferred from homology"/>
<feature type="active site" description="Proton acceptor" evidence="14">
    <location>
        <position position="288"/>
    </location>
</feature>
<evidence type="ECO:0000259" key="17">
    <source>
        <dbReference type="Pfam" id="PF17900"/>
    </source>
</evidence>
<evidence type="ECO:0000313" key="19">
    <source>
        <dbReference type="Proteomes" id="UP000573599"/>
    </source>
</evidence>
<keyword evidence="10 15" id="KW-0862">Zinc</keyword>
<dbReference type="SUPFAM" id="SSF63737">
    <property type="entry name" value="Leukotriene A4 hydrolase N-terminal domain"/>
    <property type="match status" value="1"/>
</dbReference>
<evidence type="ECO:0000313" key="18">
    <source>
        <dbReference type="EMBL" id="NYG07291.1"/>
    </source>
</evidence>
<dbReference type="InterPro" id="IPR014782">
    <property type="entry name" value="Peptidase_M1_dom"/>
</dbReference>
<feature type="binding site" evidence="15">
    <location>
        <position position="310"/>
    </location>
    <ligand>
        <name>Zn(2+)</name>
        <dbReference type="ChEBI" id="CHEBI:29105"/>
        <note>catalytic</note>
    </ligand>
</feature>
<gene>
    <name evidence="18" type="ORF">BJ986_001778</name>
</gene>
<keyword evidence="7" id="KW-0645">Protease</keyword>
<feature type="domain" description="Peptidase M1 membrane alanine aminopeptidase" evidence="16">
    <location>
        <begin position="229"/>
        <end position="425"/>
    </location>
</feature>
<dbReference type="AlphaFoldDB" id="A0A852WI81"/>
<dbReference type="InterPro" id="IPR034015">
    <property type="entry name" value="M1_LTA4H"/>
</dbReference>
<comment type="caution">
    <text evidence="18">The sequence shown here is derived from an EMBL/GenBank/DDBJ whole genome shotgun (WGS) entry which is preliminary data.</text>
</comment>
<dbReference type="InterPro" id="IPR001930">
    <property type="entry name" value="Peptidase_M1"/>
</dbReference>
<evidence type="ECO:0000256" key="2">
    <source>
        <dbReference type="ARBA" id="ARBA00004496"/>
    </source>
</evidence>
<dbReference type="SUPFAM" id="SSF55486">
    <property type="entry name" value="Metalloproteases ('zincins'), catalytic domain"/>
    <property type="match status" value="1"/>
</dbReference>
<comment type="cofactor">
    <cofactor evidence="15">
        <name>Zn(2+)</name>
        <dbReference type="ChEBI" id="CHEBI:29105"/>
    </cofactor>
    <text evidence="15">Binds 1 zinc ion per subunit.</text>
</comment>
<evidence type="ECO:0000256" key="5">
    <source>
        <dbReference type="ARBA" id="ARBA00015611"/>
    </source>
</evidence>